<feature type="region of interest" description="Disordered" evidence="6">
    <location>
        <begin position="1006"/>
        <end position="1027"/>
    </location>
</feature>
<dbReference type="EMBL" id="JAPDMQ010000413">
    <property type="protein sequence ID" value="KAK0525138.1"/>
    <property type="molecule type" value="Genomic_DNA"/>
</dbReference>
<dbReference type="PANTHER" id="PTHR46481">
    <property type="entry name" value="ZINC FINGER BED DOMAIN-CONTAINING PROTEIN 4"/>
    <property type="match status" value="1"/>
</dbReference>
<comment type="subcellular location">
    <subcellularLocation>
        <location evidence="1">Nucleus</location>
    </subcellularLocation>
</comment>
<feature type="compositionally biased region" description="Polar residues" evidence="6">
    <location>
        <begin position="437"/>
        <end position="458"/>
    </location>
</feature>
<comment type="caution">
    <text evidence="8">The sequence shown here is derived from an EMBL/GenBank/DDBJ whole genome shotgun (WGS) entry which is preliminary data.</text>
</comment>
<evidence type="ECO:0000256" key="2">
    <source>
        <dbReference type="ARBA" id="ARBA00022723"/>
    </source>
</evidence>
<keyword evidence="4" id="KW-0862">Zinc</keyword>
<name>A0AAN6G708_9BASI</name>
<feature type="domain" description="HAT C-terminal dimerisation" evidence="7">
    <location>
        <begin position="1049"/>
        <end position="1090"/>
    </location>
</feature>
<evidence type="ECO:0000256" key="1">
    <source>
        <dbReference type="ARBA" id="ARBA00004123"/>
    </source>
</evidence>
<protein>
    <recommendedName>
        <fullName evidence="7">HAT C-terminal dimerisation domain-containing protein</fullName>
    </recommendedName>
</protein>
<dbReference type="GO" id="GO:0008270">
    <property type="term" value="F:zinc ion binding"/>
    <property type="evidence" value="ECO:0007669"/>
    <property type="project" value="UniProtKB-KW"/>
</dbReference>
<keyword evidence="3" id="KW-0863">Zinc-finger</keyword>
<organism evidence="8 9">
    <name type="scientific">Tilletia horrida</name>
    <dbReference type="NCBI Taxonomy" id="155126"/>
    <lineage>
        <taxon>Eukaryota</taxon>
        <taxon>Fungi</taxon>
        <taxon>Dikarya</taxon>
        <taxon>Basidiomycota</taxon>
        <taxon>Ustilaginomycotina</taxon>
        <taxon>Exobasidiomycetes</taxon>
        <taxon>Tilletiales</taxon>
        <taxon>Tilletiaceae</taxon>
        <taxon>Tilletia</taxon>
    </lineage>
</organism>
<feature type="compositionally biased region" description="Basic and acidic residues" evidence="6">
    <location>
        <begin position="211"/>
        <end position="224"/>
    </location>
</feature>
<keyword evidence="9" id="KW-1185">Reference proteome</keyword>
<keyword evidence="5" id="KW-0539">Nucleus</keyword>
<sequence>MTSQRSIIDEVSLFSAAGSYILGNVTRTAATLSVQQATQTTPADFSRWMRFLSDNEAASKGSPSLCNLQNLPHLDHPSIRKAFHALQQDPCESAYNRILQEVDAKGDTQKKSNQQLEDRPSEAFDIQKEIKSPELSSKTQALRPFRRPDSSGSSRIPTQPLSTATHGTLVLPKQKARSPEYKAPSTIVREDTAPGSLPNAQPLMLPAHSDPGIRTRSMRERSLRASEGTENAASTRCLRGAEDTEDANTDSSTFSLYEDDDGSPVIKGKRKSERGKGKDSVPGSSKKKLKARHDPLHDLSARAAAKANSSRGLASHASSSTTGAGGDICDERSHDGDGTGKEDIIALRRAAKVRLSSFKEHELQDWRHSIINKVQSPAVLYYWDLVEREQRGSHTKYTWRCRCCHTSRSTTDFGNSSNGPGKTSNLTSHIHQMRSANSCPKQQTPLDSTVRPYTQHLTPSDMVDISPGSSSKPDDRQKQRQAALAWMVMTTQPFDATSHPHFRAMVGVSGTSESPGLPENPKSLLHELEILLGSLRVQAIAALKTGIGLFTLQHDVWTTPSRRDAFFALHASWIDDDWNIQTACLAFERLPGDRTGATFAKRIADILDADALWDHWSGIVVSDPIRSSSYVDVLMGGQIAERTRALSTPARERLLPFSIARNTVFCFAHGLNRVVIDALRMVGAHTIMAKKHEEKVLRLPGRTNPTACTKRTLTQLQDAFNKEYLDLQVQVDQLFTESSGPLERSDEDATPDEAARIAVGNVIERYQESPFCHSPGAIIPRLQEWLCEIAACPTQRAHLQELISVGNSGQTGGRHDQPPDLRSAVPWTTFLHELRKCLEIKPALETLPNTCGNSHDPAANRFSNEEWGALKALCGVLERAEAILLDLDSAQNSVADTLFFHNVLESSLQTQLDLLATAAEDSPTHTIRQAMEAMRHRLQGYRADLVKSEIFVGAALIHPQRRGEQHSATTTEQTTAQLLHNLSGRFYGREHTVLVSPPVPCISRSNEAVPEASQDSAEPSSPTVDASREEVQLYLSDRLPWANTFGPETTTGALAWWKQYAHHFPQLSILARTLLAIPASTAVTEHAFAQTLFFCPTKHHLGADSIPMLTASALHMLNGVKHTSETP</sequence>
<proteinExistence type="predicted"/>
<gene>
    <name evidence="8" type="ORF">OC842_005604</name>
</gene>
<evidence type="ECO:0000259" key="7">
    <source>
        <dbReference type="Pfam" id="PF05699"/>
    </source>
</evidence>
<dbReference type="PANTHER" id="PTHR46481:SF10">
    <property type="entry name" value="ZINC FINGER BED DOMAIN-CONTAINING PROTEIN 39"/>
    <property type="match status" value="1"/>
</dbReference>
<reference evidence="8" key="1">
    <citation type="journal article" date="2023" name="PhytoFront">
        <title>Draft Genome Resources of Seven Strains of Tilletia horrida, Causal Agent of Kernel Smut of Rice.</title>
        <authorList>
            <person name="Khanal S."/>
            <person name="Antony Babu S."/>
            <person name="Zhou X.G."/>
        </authorList>
    </citation>
    <scope>NUCLEOTIDE SEQUENCE</scope>
    <source>
        <strain evidence="8">TX3</strain>
    </source>
</reference>
<accession>A0AAN6G708</accession>
<evidence type="ECO:0000256" key="3">
    <source>
        <dbReference type="ARBA" id="ARBA00022771"/>
    </source>
</evidence>
<evidence type="ECO:0000313" key="8">
    <source>
        <dbReference type="EMBL" id="KAK0525138.1"/>
    </source>
</evidence>
<feature type="compositionally biased region" description="Polar residues" evidence="6">
    <location>
        <begin position="150"/>
        <end position="166"/>
    </location>
</feature>
<feature type="compositionally biased region" description="Basic and acidic residues" evidence="6">
    <location>
        <begin position="103"/>
        <end position="132"/>
    </location>
</feature>
<feature type="compositionally biased region" description="Polar residues" evidence="6">
    <location>
        <begin position="1013"/>
        <end position="1024"/>
    </location>
</feature>
<feature type="region of interest" description="Disordered" evidence="6">
    <location>
        <begin position="103"/>
        <end position="340"/>
    </location>
</feature>
<dbReference type="SUPFAM" id="SSF53098">
    <property type="entry name" value="Ribonuclease H-like"/>
    <property type="match status" value="1"/>
</dbReference>
<keyword evidence="2" id="KW-0479">Metal-binding</keyword>
<dbReference type="InterPro" id="IPR008906">
    <property type="entry name" value="HATC_C_dom"/>
</dbReference>
<dbReference type="GO" id="GO:0046983">
    <property type="term" value="F:protein dimerization activity"/>
    <property type="evidence" value="ECO:0007669"/>
    <property type="project" value="InterPro"/>
</dbReference>
<dbReference type="Pfam" id="PF05699">
    <property type="entry name" value="Dimer_Tnp_hAT"/>
    <property type="match status" value="1"/>
</dbReference>
<evidence type="ECO:0000256" key="5">
    <source>
        <dbReference type="ARBA" id="ARBA00023242"/>
    </source>
</evidence>
<feature type="region of interest" description="Disordered" evidence="6">
    <location>
        <begin position="437"/>
        <end position="481"/>
    </location>
</feature>
<dbReference type="GO" id="GO:0005634">
    <property type="term" value="C:nucleus"/>
    <property type="evidence" value="ECO:0007669"/>
    <property type="project" value="UniProtKB-SubCell"/>
</dbReference>
<feature type="compositionally biased region" description="Basic and acidic residues" evidence="6">
    <location>
        <begin position="329"/>
        <end position="340"/>
    </location>
</feature>
<evidence type="ECO:0000313" key="9">
    <source>
        <dbReference type="Proteomes" id="UP001176521"/>
    </source>
</evidence>
<dbReference type="Proteomes" id="UP001176521">
    <property type="component" value="Unassembled WGS sequence"/>
</dbReference>
<feature type="compositionally biased region" description="Low complexity" evidence="6">
    <location>
        <begin position="301"/>
        <end position="322"/>
    </location>
</feature>
<dbReference type="InterPro" id="IPR012337">
    <property type="entry name" value="RNaseH-like_sf"/>
</dbReference>
<dbReference type="AlphaFoldDB" id="A0AAN6G708"/>
<evidence type="ECO:0000256" key="4">
    <source>
        <dbReference type="ARBA" id="ARBA00022833"/>
    </source>
</evidence>
<evidence type="ECO:0000256" key="6">
    <source>
        <dbReference type="SAM" id="MobiDB-lite"/>
    </source>
</evidence>
<dbReference type="InterPro" id="IPR052035">
    <property type="entry name" value="ZnF_BED_domain_contain"/>
</dbReference>